<feature type="compositionally biased region" description="Polar residues" evidence="4">
    <location>
        <begin position="499"/>
        <end position="509"/>
    </location>
</feature>
<feature type="region of interest" description="Disordered" evidence="4">
    <location>
        <begin position="798"/>
        <end position="821"/>
    </location>
</feature>
<dbReference type="Gene3D" id="1.20.1270.60">
    <property type="entry name" value="Arfaptin homology (AH) domain/BAR domain"/>
    <property type="match status" value="1"/>
</dbReference>
<dbReference type="PANTHER" id="PTHR15735">
    <property type="entry name" value="FCH AND DOUBLE SH3 DOMAINS PROTEIN"/>
    <property type="match status" value="1"/>
</dbReference>
<reference evidence="7" key="1">
    <citation type="submission" date="2023-11" db="UniProtKB">
        <authorList>
            <consortium name="WormBaseParasite"/>
        </authorList>
    </citation>
    <scope>IDENTIFICATION</scope>
</reference>
<evidence type="ECO:0000313" key="7">
    <source>
        <dbReference type="WBParaSite" id="SMRG1_50100.1"/>
    </source>
</evidence>
<keyword evidence="1 2" id="KW-0728">SH3 domain</keyword>
<dbReference type="CDD" id="cd07653">
    <property type="entry name" value="F-BAR_CIP4-like"/>
    <property type="match status" value="1"/>
</dbReference>
<feature type="region of interest" description="Disordered" evidence="4">
    <location>
        <begin position="912"/>
        <end position="958"/>
    </location>
</feature>
<dbReference type="WBParaSite" id="SMRG1_50100.1">
    <property type="protein sequence ID" value="SMRG1_50100.1"/>
    <property type="gene ID" value="SMRG1_50100"/>
</dbReference>
<feature type="compositionally biased region" description="Polar residues" evidence="4">
    <location>
        <begin position="590"/>
        <end position="601"/>
    </location>
</feature>
<evidence type="ECO:0000256" key="1">
    <source>
        <dbReference type="ARBA" id="ARBA00022443"/>
    </source>
</evidence>
<dbReference type="InterPro" id="IPR001452">
    <property type="entry name" value="SH3_domain"/>
</dbReference>
<evidence type="ECO:0000256" key="3">
    <source>
        <dbReference type="SAM" id="Coils"/>
    </source>
</evidence>
<feature type="region of interest" description="Disordered" evidence="4">
    <location>
        <begin position="494"/>
        <end position="515"/>
    </location>
</feature>
<dbReference type="InterPro" id="IPR027267">
    <property type="entry name" value="AH/BAR_dom_sf"/>
</dbReference>
<feature type="compositionally biased region" description="Low complexity" evidence="4">
    <location>
        <begin position="914"/>
        <end position="930"/>
    </location>
</feature>
<sequence length="984" mass="110502">MVQMSSWVSIWDQATNYIKYHDIGIDLHERLYKFLIDFAKLQKDAFIAQKRLCEKHLSDAQKYFGVSNSYVSFFNELVQIVQHIVDAENLISCSFEIHAGSEGKSIIEDERRQLKRWKNERSKLSNELKSQTRIIDDEIKRYRDKYRDMIKAKEEYERINADQSHSQFDVEKALNYARLKEIDFERARKDYSAALNQFNLYRQDYYFRCLPSWAQVGKSLEVERYARTQSLVNILYERLRVAIDRMNNVCDEFKSVCTHLNSDQDSKEIIEYLHSNNPPPGDIAFVDLYSSSVNNSTISSTVKQSTYAKPQRTNSSEPIYSSGSVVLPSNFHCSVWAADNAALESSKQCGGNNNNGNNNYVPSSSTSIGDSIYGESGSIYSASYASTTSTNGSHNGGVGVVSNCSRRPSVSDNYSASNLRNPSMSINGAGFLRRIFSRRSRSVVNLKTVADLCEPARIKNQKTNNQITCLFDSKRRATHNSRITGSINRLRDNAITDPSDFSDSNSELGNNDHGNDKITINNNTYIRQFRIHSTTDSDNVAYASTSVLNGVPQSVASSCQSPDAPTCAAVAAVLPVTTITTTTTHTPSTSLHSYSDSQARGLSSGHERSFIPLYYLTTSGKSMENGGSSKQLLKQDKLFTAPLAEPETGSIVTPVESSSQSTLTSSLSQLPESLNGQMPTLKQNSFTNRSTINNNDDNSKCSTINGDSYHINLKSNHNNNTLIYSQMKSSYNNFELKNSDQFLYNHNKNLLKKHEQQGLWYSQLQKCQQQDQSLRHHLKHEQQVTEATVDNIDSTCSISSSSYHKQDNNNNNNNNNNNDNRQSKESQIVAIGDCNALYPFTGDGFESCYLAFEADEQFYILATDPTEDTTDWLHVCRKQRTQEIGYIPTAYVQKNLYFQPVLLPQSECVQLQDSDSSSTTTRTATSTTPTLKKSMNTTKTSARSPVNSVHSNKSNYSGMSMMNRNFRGTSPYVRLSGVSRDTDL</sequence>
<feature type="region of interest" description="Disordered" evidence="4">
    <location>
        <begin position="680"/>
        <end position="699"/>
    </location>
</feature>
<dbReference type="Gene3D" id="2.30.30.40">
    <property type="entry name" value="SH3 Domains"/>
    <property type="match status" value="1"/>
</dbReference>
<dbReference type="PROSITE" id="PS50002">
    <property type="entry name" value="SH3"/>
    <property type="match status" value="1"/>
</dbReference>
<evidence type="ECO:0000256" key="4">
    <source>
        <dbReference type="SAM" id="MobiDB-lite"/>
    </source>
</evidence>
<feature type="region of interest" description="Disordered" evidence="4">
    <location>
        <begin position="582"/>
        <end position="603"/>
    </location>
</feature>
<evidence type="ECO:0000256" key="2">
    <source>
        <dbReference type="PROSITE-ProRule" id="PRU00192"/>
    </source>
</evidence>
<evidence type="ECO:0000313" key="6">
    <source>
        <dbReference type="Proteomes" id="UP000050790"/>
    </source>
</evidence>
<accession>A0AA84ZVR2</accession>
<feature type="compositionally biased region" description="Polar residues" evidence="4">
    <location>
        <begin position="931"/>
        <end position="958"/>
    </location>
</feature>
<keyword evidence="3" id="KW-0175">Coiled coil</keyword>
<feature type="coiled-coil region" evidence="3">
    <location>
        <begin position="107"/>
        <end position="159"/>
    </location>
</feature>
<protein>
    <recommendedName>
        <fullName evidence="5">SH3 domain-containing protein</fullName>
    </recommendedName>
</protein>
<evidence type="ECO:0000259" key="5">
    <source>
        <dbReference type="PROSITE" id="PS50002"/>
    </source>
</evidence>
<dbReference type="InterPro" id="IPR036028">
    <property type="entry name" value="SH3-like_dom_sf"/>
</dbReference>
<proteinExistence type="predicted"/>
<dbReference type="SUPFAM" id="SSF50044">
    <property type="entry name" value="SH3-domain"/>
    <property type="match status" value="1"/>
</dbReference>
<name>A0AA84ZVR2_9TREM</name>
<dbReference type="AlphaFoldDB" id="A0AA84ZVR2"/>
<feature type="domain" description="SH3" evidence="5">
    <location>
        <begin position="829"/>
        <end position="897"/>
    </location>
</feature>
<feature type="compositionally biased region" description="Low complexity" evidence="4">
    <location>
        <begin position="798"/>
        <end position="820"/>
    </location>
</feature>
<dbReference type="Proteomes" id="UP000050790">
    <property type="component" value="Unassembled WGS sequence"/>
</dbReference>
<organism evidence="6 7">
    <name type="scientific">Schistosoma margrebowiei</name>
    <dbReference type="NCBI Taxonomy" id="48269"/>
    <lineage>
        <taxon>Eukaryota</taxon>
        <taxon>Metazoa</taxon>
        <taxon>Spiralia</taxon>
        <taxon>Lophotrochozoa</taxon>
        <taxon>Platyhelminthes</taxon>
        <taxon>Trematoda</taxon>
        <taxon>Digenea</taxon>
        <taxon>Strigeidida</taxon>
        <taxon>Schistosomatoidea</taxon>
        <taxon>Schistosomatidae</taxon>
        <taxon>Schistosoma</taxon>
    </lineage>
</organism>
<dbReference type="SUPFAM" id="SSF103657">
    <property type="entry name" value="BAR/IMD domain-like"/>
    <property type="match status" value="1"/>
</dbReference>
<dbReference type="PANTHER" id="PTHR15735:SF12">
    <property type="entry name" value="CDC42-INTERACTING PROTEIN 4, ISOFORM B"/>
    <property type="match status" value="1"/>
</dbReference>